<dbReference type="STRING" id="642780.SAMN04488570_1280"/>
<dbReference type="GO" id="GO:0005886">
    <property type="term" value="C:plasma membrane"/>
    <property type="evidence" value="ECO:0007669"/>
    <property type="project" value="UniProtKB-SubCell"/>
</dbReference>
<sequence>MSTATDTTTPSTPPPSNTAAEQFAKRRQSPIQRVQHTLHAHPAISPFLVLVVSWLVFTYLNPNFGTLRTTSLILQQVAVVGALAIGQTLIILTAGIDLSVGAIAILAMLFSAKLSAEQGVPGIVAIVLGILAGTAAGAINGLLVTRLKLPPFIVTLGTLSVFTAMALLYSGGQSISGSSMPDLMSWTGTVIPIGDFRLTTGVLMVLAMYAVVAFALKQTTWGRHVYAVGNDPEAARLVGISTNRVLLSVYTVAGLIYGITAWVLIGRAGAAGPNAAADANLESITAVVIGGTSLFGGRGAVFGTLLGALIVGFFRTGLSLAGVDDQWRVLTIGLLVIIAVSIDQWIRKVRA</sequence>
<dbReference type="InterPro" id="IPR001851">
    <property type="entry name" value="ABC_transp_permease"/>
</dbReference>
<organism evidence="7 8">
    <name type="scientific">Nocardioides scoriae</name>
    <dbReference type="NCBI Taxonomy" id="642780"/>
    <lineage>
        <taxon>Bacteria</taxon>
        <taxon>Bacillati</taxon>
        <taxon>Actinomycetota</taxon>
        <taxon>Actinomycetes</taxon>
        <taxon>Propionibacteriales</taxon>
        <taxon>Nocardioidaceae</taxon>
        <taxon>Nocardioides</taxon>
    </lineage>
</organism>
<feature type="transmembrane region" description="Helical" evidence="6">
    <location>
        <begin position="286"/>
        <end position="314"/>
    </location>
</feature>
<dbReference type="Proteomes" id="UP000198859">
    <property type="component" value="Chromosome I"/>
</dbReference>
<gene>
    <name evidence="7" type="ORF">SAMN04488570_1280</name>
</gene>
<dbReference type="AlphaFoldDB" id="A0A1H1PZR5"/>
<dbReference type="PANTHER" id="PTHR32196:SF72">
    <property type="entry name" value="RIBOSE IMPORT PERMEASE PROTEIN RBSC"/>
    <property type="match status" value="1"/>
</dbReference>
<feature type="transmembrane region" description="Helical" evidence="6">
    <location>
        <begin position="72"/>
        <end position="92"/>
    </location>
</feature>
<evidence type="ECO:0000313" key="8">
    <source>
        <dbReference type="Proteomes" id="UP000198859"/>
    </source>
</evidence>
<keyword evidence="8" id="KW-1185">Reference proteome</keyword>
<evidence type="ECO:0000256" key="4">
    <source>
        <dbReference type="ARBA" id="ARBA00022989"/>
    </source>
</evidence>
<dbReference type="PANTHER" id="PTHR32196">
    <property type="entry name" value="ABC TRANSPORTER PERMEASE PROTEIN YPHD-RELATED-RELATED"/>
    <property type="match status" value="1"/>
</dbReference>
<evidence type="ECO:0000256" key="5">
    <source>
        <dbReference type="ARBA" id="ARBA00023136"/>
    </source>
</evidence>
<keyword evidence="3 6" id="KW-0812">Transmembrane</keyword>
<comment type="subcellular location">
    <subcellularLocation>
        <location evidence="1">Cell membrane</location>
        <topology evidence="1">Multi-pass membrane protein</topology>
    </subcellularLocation>
</comment>
<feature type="transmembrane region" description="Helical" evidence="6">
    <location>
        <begin position="190"/>
        <end position="216"/>
    </location>
</feature>
<keyword evidence="5 6" id="KW-0472">Membrane</keyword>
<keyword evidence="4 6" id="KW-1133">Transmembrane helix</keyword>
<dbReference type="OrthoDB" id="9808136at2"/>
<feature type="transmembrane region" description="Helical" evidence="6">
    <location>
        <begin position="326"/>
        <end position="346"/>
    </location>
</feature>
<dbReference type="RefSeq" id="WP_091727397.1">
    <property type="nucleotide sequence ID" value="NZ_LT629757.1"/>
</dbReference>
<feature type="transmembrane region" description="Helical" evidence="6">
    <location>
        <begin position="43"/>
        <end position="60"/>
    </location>
</feature>
<feature type="transmembrane region" description="Helical" evidence="6">
    <location>
        <begin position="149"/>
        <end position="169"/>
    </location>
</feature>
<evidence type="ECO:0000256" key="3">
    <source>
        <dbReference type="ARBA" id="ARBA00022692"/>
    </source>
</evidence>
<feature type="transmembrane region" description="Helical" evidence="6">
    <location>
        <begin position="123"/>
        <end position="143"/>
    </location>
</feature>
<evidence type="ECO:0000256" key="1">
    <source>
        <dbReference type="ARBA" id="ARBA00004651"/>
    </source>
</evidence>
<dbReference type="GO" id="GO:0022857">
    <property type="term" value="F:transmembrane transporter activity"/>
    <property type="evidence" value="ECO:0007669"/>
    <property type="project" value="InterPro"/>
</dbReference>
<dbReference type="EMBL" id="LT629757">
    <property type="protein sequence ID" value="SDS16698.1"/>
    <property type="molecule type" value="Genomic_DNA"/>
</dbReference>
<feature type="transmembrane region" description="Helical" evidence="6">
    <location>
        <begin position="245"/>
        <end position="265"/>
    </location>
</feature>
<accession>A0A1H1PZR5</accession>
<reference evidence="8" key="1">
    <citation type="submission" date="2016-10" db="EMBL/GenBank/DDBJ databases">
        <authorList>
            <person name="Varghese N."/>
            <person name="Submissions S."/>
        </authorList>
    </citation>
    <scope>NUCLEOTIDE SEQUENCE [LARGE SCALE GENOMIC DNA]</scope>
    <source>
        <strain evidence="8">DSM 22127</strain>
    </source>
</reference>
<proteinExistence type="predicted"/>
<name>A0A1H1PZR5_9ACTN</name>
<dbReference type="Pfam" id="PF02653">
    <property type="entry name" value="BPD_transp_2"/>
    <property type="match status" value="1"/>
</dbReference>
<evidence type="ECO:0000256" key="6">
    <source>
        <dbReference type="SAM" id="Phobius"/>
    </source>
</evidence>
<dbReference type="CDD" id="cd06579">
    <property type="entry name" value="TM_PBP1_transp_AraH_like"/>
    <property type="match status" value="1"/>
</dbReference>
<keyword evidence="2" id="KW-1003">Cell membrane</keyword>
<evidence type="ECO:0000313" key="7">
    <source>
        <dbReference type="EMBL" id="SDS16698.1"/>
    </source>
</evidence>
<evidence type="ECO:0000256" key="2">
    <source>
        <dbReference type="ARBA" id="ARBA00022475"/>
    </source>
</evidence>
<protein>
    <submittedName>
        <fullName evidence="7">Fructose transport system permease protein</fullName>
    </submittedName>
</protein>